<keyword evidence="2" id="KW-1185">Reference proteome</keyword>
<dbReference type="EMBL" id="FQXK01000009">
    <property type="protein sequence ID" value="SHH94211.1"/>
    <property type="molecule type" value="Genomic_DNA"/>
</dbReference>
<dbReference type="Proteomes" id="UP000184278">
    <property type="component" value="Unassembled WGS sequence"/>
</dbReference>
<name>A0A1M5X344_BUTFI</name>
<dbReference type="RefSeq" id="WP_073386376.1">
    <property type="nucleotide sequence ID" value="NZ_FQXK01000009.1"/>
</dbReference>
<gene>
    <name evidence="1" type="ORF">SAMN02745229_01257</name>
</gene>
<protein>
    <submittedName>
        <fullName evidence="1">Uncharacterized protein</fullName>
    </submittedName>
</protein>
<accession>A0A1M5X344</accession>
<evidence type="ECO:0000313" key="1">
    <source>
        <dbReference type="EMBL" id="SHH94211.1"/>
    </source>
</evidence>
<evidence type="ECO:0000313" key="2">
    <source>
        <dbReference type="Proteomes" id="UP000184278"/>
    </source>
</evidence>
<proteinExistence type="predicted"/>
<dbReference type="GeneID" id="89510360"/>
<dbReference type="AlphaFoldDB" id="A0A1M5X344"/>
<sequence length="309" mass="35777">MNDKNCADSEEKITAFYHLPGLFEFYEFYKAFLPLFKEHREYFYNWCDIGSIYGAPADCIWGGGRVGFGDARAEDVVALMQEYGISSRLTFSNSMLEEKHLSDKRCNALCSMFEDGGEVQNGVIIHLDLLLDHIAKNYPGFYFVSSTTKVITDFDELVKEIDRSEFKYVVPDFRLNKELDRLKSLSDKQKEKVEFLCNECCWFDCYDRKNCYKNVSMKALGMDCEDHVCVSPTSDRGYRFSDAMKNPAFIGIDSIQKVYMPAGFSNYKIEGRSLGSAILLEFILYYMTKPEYQLKVREEIYLDSSLDLF</sequence>
<reference evidence="2" key="1">
    <citation type="submission" date="2016-11" db="EMBL/GenBank/DDBJ databases">
        <authorList>
            <person name="Varghese N."/>
            <person name="Submissions S."/>
        </authorList>
    </citation>
    <scope>NUCLEOTIDE SEQUENCE [LARGE SCALE GENOMIC DNA]</scope>
    <source>
        <strain evidence="2">DSM 3071</strain>
    </source>
</reference>
<dbReference type="STRING" id="1121131.SAMN02745229_01257"/>
<dbReference type="OrthoDB" id="9803063at2"/>
<organism evidence="1 2">
    <name type="scientific">Butyrivibrio fibrisolvens DSM 3071</name>
    <dbReference type="NCBI Taxonomy" id="1121131"/>
    <lineage>
        <taxon>Bacteria</taxon>
        <taxon>Bacillati</taxon>
        <taxon>Bacillota</taxon>
        <taxon>Clostridia</taxon>
        <taxon>Lachnospirales</taxon>
        <taxon>Lachnospiraceae</taxon>
        <taxon>Butyrivibrio</taxon>
    </lineage>
</organism>